<feature type="compositionally biased region" description="Gly residues" evidence="1">
    <location>
        <begin position="78"/>
        <end position="89"/>
    </location>
</feature>
<proteinExistence type="predicted"/>
<gene>
    <name evidence="2" type="ORF">METZ01_LOCUS426186</name>
</gene>
<reference evidence="2" key="1">
    <citation type="submission" date="2018-05" db="EMBL/GenBank/DDBJ databases">
        <authorList>
            <person name="Lanie J.A."/>
            <person name="Ng W.-L."/>
            <person name="Kazmierczak K.M."/>
            <person name="Andrzejewski T.M."/>
            <person name="Davidsen T.M."/>
            <person name="Wayne K.J."/>
            <person name="Tettelin H."/>
            <person name="Glass J.I."/>
            <person name="Rusch D."/>
            <person name="Podicherti R."/>
            <person name="Tsui H.-C.T."/>
            <person name="Winkler M.E."/>
        </authorList>
    </citation>
    <scope>NUCLEOTIDE SEQUENCE</scope>
</reference>
<protein>
    <submittedName>
        <fullName evidence="2">Uncharacterized protein</fullName>
    </submittedName>
</protein>
<dbReference type="EMBL" id="UINC01169675">
    <property type="protein sequence ID" value="SVD73332.1"/>
    <property type="molecule type" value="Genomic_DNA"/>
</dbReference>
<name>A0A382XQE3_9ZZZZ</name>
<feature type="compositionally biased region" description="Acidic residues" evidence="1">
    <location>
        <begin position="12"/>
        <end position="23"/>
    </location>
</feature>
<sequence length="103" mass="10062">GGFAGFGRGGVDFEEYQPPETDDFFAGFGDDPFGPGEVGGGGGYTTYSDGASDGGGFGGGRGDGFVDPFGGGRDDFGPEGGPGDQGGGDEYFAGFGDDGGMDV</sequence>
<dbReference type="AlphaFoldDB" id="A0A382XQE3"/>
<feature type="region of interest" description="Disordered" evidence="1">
    <location>
        <begin position="1"/>
        <end position="103"/>
    </location>
</feature>
<feature type="compositionally biased region" description="Low complexity" evidence="1">
    <location>
        <begin position="24"/>
        <end position="35"/>
    </location>
</feature>
<feature type="non-terminal residue" evidence="2">
    <location>
        <position position="1"/>
    </location>
</feature>
<evidence type="ECO:0000313" key="2">
    <source>
        <dbReference type="EMBL" id="SVD73332.1"/>
    </source>
</evidence>
<feature type="non-terminal residue" evidence="2">
    <location>
        <position position="103"/>
    </location>
</feature>
<organism evidence="2">
    <name type="scientific">marine metagenome</name>
    <dbReference type="NCBI Taxonomy" id="408172"/>
    <lineage>
        <taxon>unclassified sequences</taxon>
        <taxon>metagenomes</taxon>
        <taxon>ecological metagenomes</taxon>
    </lineage>
</organism>
<evidence type="ECO:0000256" key="1">
    <source>
        <dbReference type="SAM" id="MobiDB-lite"/>
    </source>
</evidence>
<feature type="compositionally biased region" description="Gly residues" evidence="1">
    <location>
        <begin position="1"/>
        <end position="10"/>
    </location>
</feature>
<accession>A0A382XQE3</accession>
<feature type="compositionally biased region" description="Gly residues" evidence="1">
    <location>
        <begin position="52"/>
        <end position="63"/>
    </location>
</feature>